<accession>A0A5J4W859</accession>
<evidence type="ECO:0000313" key="2">
    <source>
        <dbReference type="Proteomes" id="UP000324800"/>
    </source>
</evidence>
<dbReference type="Proteomes" id="UP000324800">
    <property type="component" value="Unassembled WGS sequence"/>
</dbReference>
<proteinExistence type="predicted"/>
<dbReference type="AlphaFoldDB" id="A0A5J4W859"/>
<evidence type="ECO:0000313" key="1">
    <source>
        <dbReference type="EMBL" id="KAA6391077.1"/>
    </source>
</evidence>
<dbReference type="EMBL" id="SNRW01003004">
    <property type="protein sequence ID" value="KAA6391077.1"/>
    <property type="molecule type" value="Genomic_DNA"/>
</dbReference>
<organism evidence="1 2">
    <name type="scientific">Streblomastix strix</name>
    <dbReference type="NCBI Taxonomy" id="222440"/>
    <lineage>
        <taxon>Eukaryota</taxon>
        <taxon>Metamonada</taxon>
        <taxon>Preaxostyla</taxon>
        <taxon>Oxymonadida</taxon>
        <taxon>Streblomastigidae</taxon>
        <taxon>Streblomastix</taxon>
    </lineage>
</organism>
<name>A0A5J4W859_9EUKA</name>
<gene>
    <name evidence="1" type="ORF">EZS28_013396</name>
</gene>
<comment type="caution">
    <text evidence="1">The sequence shown here is derived from an EMBL/GenBank/DDBJ whole genome shotgun (WGS) entry which is preliminary data.</text>
</comment>
<reference evidence="1 2" key="1">
    <citation type="submission" date="2019-03" db="EMBL/GenBank/DDBJ databases">
        <title>Single cell metagenomics reveals metabolic interactions within the superorganism composed of flagellate Streblomastix strix and complex community of Bacteroidetes bacteria on its surface.</title>
        <authorList>
            <person name="Treitli S.C."/>
            <person name="Kolisko M."/>
            <person name="Husnik F."/>
            <person name="Keeling P."/>
            <person name="Hampl V."/>
        </authorList>
    </citation>
    <scope>NUCLEOTIDE SEQUENCE [LARGE SCALE GENOMIC DNA]</scope>
    <source>
        <strain evidence="1">ST1C</strain>
    </source>
</reference>
<sequence length="107" mass="12230">MQSSSTDKQRPDKQLMTHNDAAEQILKLARIHSELQDPEQTKAQLLHARFGEDDLDLRKPAGCLGIVGFKAGEKDTRAPSRRYDYGRQDQIRTQLIIVGLNRPYGRR</sequence>
<protein>
    <submittedName>
        <fullName evidence="1">Uncharacterized protein</fullName>
    </submittedName>
</protein>